<organism evidence="9 10">
    <name type="scientific">Emiliania huxleyi (strain CCMP1516)</name>
    <dbReference type="NCBI Taxonomy" id="280463"/>
    <lineage>
        <taxon>Eukaryota</taxon>
        <taxon>Haptista</taxon>
        <taxon>Haptophyta</taxon>
        <taxon>Prymnesiophyceae</taxon>
        <taxon>Isochrysidales</taxon>
        <taxon>Noelaerhabdaceae</taxon>
        <taxon>Emiliania</taxon>
    </lineage>
</organism>
<dbReference type="OMA" id="AAKWQES"/>
<dbReference type="InterPro" id="IPR036388">
    <property type="entry name" value="WH-like_DNA-bd_sf"/>
</dbReference>
<name>A0A0D3ITE2_EMIH1</name>
<reference evidence="10" key="1">
    <citation type="journal article" date="2013" name="Nature">
        <title>Pan genome of the phytoplankton Emiliania underpins its global distribution.</title>
        <authorList>
            <person name="Read B.A."/>
            <person name="Kegel J."/>
            <person name="Klute M.J."/>
            <person name="Kuo A."/>
            <person name="Lefebvre S.C."/>
            <person name="Maumus F."/>
            <person name="Mayer C."/>
            <person name="Miller J."/>
            <person name="Monier A."/>
            <person name="Salamov A."/>
            <person name="Young J."/>
            <person name="Aguilar M."/>
            <person name="Claverie J.M."/>
            <person name="Frickenhaus S."/>
            <person name="Gonzalez K."/>
            <person name="Herman E.K."/>
            <person name="Lin Y.C."/>
            <person name="Napier J."/>
            <person name="Ogata H."/>
            <person name="Sarno A.F."/>
            <person name="Shmutz J."/>
            <person name="Schroeder D."/>
            <person name="de Vargas C."/>
            <person name="Verret F."/>
            <person name="von Dassow P."/>
            <person name="Valentin K."/>
            <person name="Van de Peer Y."/>
            <person name="Wheeler G."/>
            <person name="Dacks J.B."/>
            <person name="Delwiche C.F."/>
            <person name="Dyhrman S.T."/>
            <person name="Glockner G."/>
            <person name="John U."/>
            <person name="Richards T."/>
            <person name="Worden A.Z."/>
            <person name="Zhang X."/>
            <person name="Grigoriev I.V."/>
            <person name="Allen A.E."/>
            <person name="Bidle K."/>
            <person name="Borodovsky M."/>
            <person name="Bowler C."/>
            <person name="Brownlee C."/>
            <person name="Cock J.M."/>
            <person name="Elias M."/>
            <person name="Gladyshev V.N."/>
            <person name="Groth M."/>
            <person name="Guda C."/>
            <person name="Hadaegh A."/>
            <person name="Iglesias-Rodriguez M.D."/>
            <person name="Jenkins J."/>
            <person name="Jones B.M."/>
            <person name="Lawson T."/>
            <person name="Leese F."/>
            <person name="Lindquist E."/>
            <person name="Lobanov A."/>
            <person name="Lomsadze A."/>
            <person name="Malik S.B."/>
            <person name="Marsh M.E."/>
            <person name="Mackinder L."/>
            <person name="Mock T."/>
            <person name="Mueller-Roeber B."/>
            <person name="Pagarete A."/>
            <person name="Parker M."/>
            <person name="Probert I."/>
            <person name="Quesneville H."/>
            <person name="Raines C."/>
            <person name="Rensing S.A."/>
            <person name="Riano-Pachon D.M."/>
            <person name="Richier S."/>
            <person name="Rokitta S."/>
            <person name="Shiraiwa Y."/>
            <person name="Soanes D.M."/>
            <person name="van der Giezen M."/>
            <person name="Wahlund T.M."/>
            <person name="Williams B."/>
            <person name="Wilson W."/>
            <person name="Wolfe G."/>
            <person name="Wurch L.L."/>
        </authorList>
    </citation>
    <scope>NUCLEOTIDE SEQUENCE</scope>
</reference>
<dbReference type="GO" id="GO:0005680">
    <property type="term" value="C:anaphase-promoting complex"/>
    <property type="evidence" value="ECO:0007669"/>
    <property type="project" value="TreeGrafter"/>
</dbReference>
<dbReference type="Pfam" id="PF25773">
    <property type="entry name" value="TPR_ANAPC2"/>
    <property type="match status" value="1"/>
</dbReference>
<dbReference type="InterPro" id="IPR016158">
    <property type="entry name" value="Cullin_homology"/>
</dbReference>
<dbReference type="STRING" id="2903.R1BXM8"/>
<proteinExistence type="inferred from homology"/>
<sequence>MESGGEPMDTDDEDGGGGGGLRALWGGGPAPVQLRRLSEALRGLRWMPLAEASVSAMLQAHLRLSLRERCAGRFESCVMERQLDWIDASVLPWVSAALESGADQWRARDLLTAASAPLKQWRARLRFFFMQSLAGMRIAELFDILVDFPDSTPALDDLHACLHHTHQHADIVQGLGEALEKRLLKPGAETHQILEVYIGMIRALRRLDPSGLTLDAVSERVRAYLKLRPDTVKQIVTTLTDPDSSDLLEPVGGGAAAEVVQEAAADGDMAPDPDESRGDEAAMLKWEPEPVTADGASSGGAAARRAPDVLAILVQIYGSKATFVNEFRKMLSEKLLASASHDTEKEVRNLELLKKRFGDAALSACEVMLTDVAESRRISRSIQQHFGGVSGGGEGATLIDATVVSRLCWPSLPTDTFTLPAGVKKEMARFEKQFAHIKAPRKLVWKPSLGTVTLDVTFPDGSVGDVQCKPLQATILLRFGAQQRWALADLASELGIATDVVRKNLSIWLNRGFISEVRDAGGGAVFEAATSLGAGDESRHDAGEDEDGDAVASLAEEQRIAEMKVYEQYVIGMLTNLESLPVQRIHNMLKMFVPASGGDRGYDCSEQELQRFLMHMVEEAKLEHSAGQYRIAGRH</sequence>
<dbReference type="eggNOG" id="KOG2165">
    <property type="taxonomic scope" value="Eukaryota"/>
</dbReference>
<dbReference type="PANTHER" id="PTHR45957">
    <property type="entry name" value="ANAPHASE-PROMOTING COMPLEX SUBUNIT 2"/>
    <property type="match status" value="1"/>
</dbReference>
<protein>
    <recommendedName>
        <fullName evidence="1">Anaphase-promoting complex subunit 2</fullName>
    </recommendedName>
</protein>
<dbReference type="Pfam" id="PF26557">
    <property type="entry name" value="Cullin_AB"/>
    <property type="match status" value="1"/>
</dbReference>
<evidence type="ECO:0000259" key="8">
    <source>
        <dbReference type="PROSITE" id="PS50069"/>
    </source>
</evidence>
<dbReference type="Gene3D" id="1.20.1310.10">
    <property type="entry name" value="Cullin Repeats"/>
    <property type="match status" value="1"/>
</dbReference>
<evidence type="ECO:0000256" key="1">
    <source>
        <dbReference type="ARBA" id="ARBA00016068"/>
    </source>
</evidence>
<feature type="region of interest" description="Disordered" evidence="7">
    <location>
        <begin position="1"/>
        <end position="22"/>
    </location>
</feature>
<dbReference type="Gene3D" id="3.30.230.130">
    <property type="entry name" value="Cullin, Chain C, Domain 2"/>
    <property type="match status" value="1"/>
</dbReference>
<keyword evidence="10" id="KW-1185">Reference proteome</keyword>
<dbReference type="GeneID" id="17260669"/>
<dbReference type="Gene3D" id="1.10.10.10">
    <property type="entry name" value="Winged helix-like DNA-binding domain superfamily/Winged helix DNA-binding domain"/>
    <property type="match status" value="1"/>
</dbReference>
<evidence type="ECO:0000256" key="2">
    <source>
        <dbReference type="ARBA" id="ARBA00022618"/>
    </source>
</evidence>
<feature type="domain" description="Cullin family profile" evidence="8">
    <location>
        <begin position="310"/>
        <end position="509"/>
    </location>
</feature>
<dbReference type="RefSeq" id="XP_005766956.1">
    <property type="nucleotide sequence ID" value="XM_005766899.1"/>
</dbReference>
<keyword evidence="3" id="KW-0498">Mitosis</keyword>
<dbReference type="PANTHER" id="PTHR45957:SF1">
    <property type="entry name" value="ANAPHASE-PROMOTING COMPLEX SUBUNIT 2"/>
    <property type="match status" value="1"/>
</dbReference>
<dbReference type="KEGG" id="ehx:EMIHUDRAFT_432479"/>
<keyword evidence="5" id="KW-0131">Cell cycle</keyword>
<dbReference type="GO" id="GO:0007091">
    <property type="term" value="P:metaphase/anaphase transition of mitotic cell cycle"/>
    <property type="evidence" value="ECO:0007669"/>
    <property type="project" value="TreeGrafter"/>
</dbReference>
<dbReference type="HOGENOM" id="CLU_007149_4_2_1"/>
<dbReference type="InterPro" id="IPR036390">
    <property type="entry name" value="WH_DNA-bd_sf"/>
</dbReference>
<evidence type="ECO:0000313" key="9">
    <source>
        <dbReference type="EnsemblProtists" id="EOD14527"/>
    </source>
</evidence>
<keyword evidence="4" id="KW-0833">Ubl conjugation pathway</keyword>
<dbReference type="InterPro" id="IPR036317">
    <property type="entry name" value="Cullin_homology_sf"/>
</dbReference>
<dbReference type="GO" id="GO:0006511">
    <property type="term" value="P:ubiquitin-dependent protein catabolic process"/>
    <property type="evidence" value="ECO:0007669"/>
    <property type="project" value="InterPro"/>
</dbReference>
<evidence type="ECO:0000256" key="4">
    <source>
        <dbReference type="ARBA" id="ARBA00022786"/>
    </source>
</evidence>
<dbReference type="PROSITE" id="PS50069">
    <property type="entry name" value="CULLIN_2"/>
    <property type="match status" value="1"/>
</dbReference>
<evidence type="ECO:0000256" key="6">
    <source>
        <dbReference type="PROSITE-ProRule" id="PRU00330"/>
    </source>
</evidence>
<dbReference type="SMART" id="SM00182">
    <property type="entry name" value="CULLIN"/>
    <property type="match status" value="1"/>
</dbReference>
<dbReference type="InterPro" id="IPR059120">
    <property type="entry name" value="Cullin-like_AB"/>
</dbReference>
<dbReference type="InterPro" id="IPR057975">
    <property type="entry name" value="TPR_ANAPC2"/>
</dbReference>
<evidence type="ECO:0000256" key="5">
    <source>
        <dbReference type="ARBA" id="ARBA00023306"/>
    </source>
</evidence>
<dbReference type="SUPFAM" id="SSF75632">
    <property type="entry name" value="Cullin homology domain"/>
    <property type="match status" value="1"/>
</dbReference>
<dbReference type="GO" id="GO:0031625">
    <property type="term" value="F:ubiquitin protein ligase binding"/>
    <property type="evidence" value="ECO:0007669"/>
    <property type="project" value="InterPro"/>
</dbReference>
<dbReference type="GO" id="GO:0070979">
    <property type="term" value="P:protein K11-linked ubiquitination"/>
    <property type="evidence" value="ECO:0007669"/>
    <property type="project" value="TreeGrafter"/>
</dbReference>
<dbReference type="InterPro" id="IPR044554">
    <property type="entry name" value="ANAPC2"/>
</dbReference>
<keyword evidence="2" id="KW-0132">Cell division</keyword>
<dbReference type="SMART" id="SM01013">
    <property type="entry name" value="APC2"/>
    <property type="match status" value="1"/>
</dbReference>
<dbReference type="AlphaFoldDB" id="A0A0D3ITE2"/>
<reference evidence="9" key="2">
    <citation type="submission" date="2024-10" db="UniProtKB">
        <authorList>
            <consortium name="EnsemblProtists"/>
        </authorList>
    </citation>
    <scope>IDENTIFICATION</scope>
</reference>
<dbReference type="Pfam" id="PF08672">
    <property type="entry name" value="ANAPC2"/>
    <property type="match status" value="1"/>
</dbReference>
<dbReference type="SUPFAM" id="SSF46785">
    <property type="entry name" value="Winged helix' DNA-binding domain"/>
    <property type="match status" value="1"/>
</dbReference>
<dbReference type="PaxDb" id="2903-EOD14527"/>
<dbReference type="GO" id="GO:0051301">
    <property type="term" value="P:cell division"/>
    <property type="evidence" value="ECO:0007669"/>
    <property type="project" value="UniProtKB-KW"/>
</dbReference>
<dbReference type="Proteomes" id="UP000013827">
    <property type="component" value="Unassembled WGS sequence"/>
</dbReference>
<evidence type="ECO:0000256" key="7">
    <source>
        <dbReference type="SAM" id="MobiDB-lite"/>
    </source>
</evidence>
<evidence type="ECO:0000313" key="10">
    <source>
        <dbReference type="Proteomes" id="UP000013827"/>
    </source>
</evidence>
<dbReference type="EnsemblProtists" id="EOD14527">
    <property type="protein sequence ID" value="EOD14527"/>
    <property type="gene ID" value="EMIHUDRAFT_432479"/>
</dbReference>
<evidence type="ECO:0000256" key="3">
    <source>
        <dbReference type="ARBA" id="ARBA00022776"/>
    </source>
</evidence>
<dbReference type="InterPro" id="IPR014786">
    <property type="entry name" value="ANAPC2_C"/>
</dbReference>
<accession>A0A0D3ITE2</accession>
<comment type="similarity">
    <text evidence="6">Belongs to the cullin family.</text>
</comment>